<dbReference type="PROSITE" id="PS50097">
    <property type="entry name" value="BTB"/>
    <property type="match status" value="1"/>
</dbReference>
<sequence length="992" mass="107428">MSPSPLANLEKKNRASGHASPNHPTVKSPLSRIKEKRAGVLLLDPEATPTKELTNHTQTVFLKSLRSPANKLAAQLSPTVATQPSKEHRHKFPKSPTRLSFGNEPPIMRGSYEGPLPSQISRVLITCSPMRRYAVSQVYFMICQLFTKSSPRLLLDFTLIMNGANLTLEQKHALMTVYNEAHAELDDDPPPKVRRSLTPRHPRSRSSTNKASGSVVMVKPESPVPLPHSVPLLPALPPLPALPLPPSRAGTPATPKTPTALADLVTAASPSASTRSLVDVPIEQGGSSSKITQVSSRGPSTPQKEPLISQDDIPPLSLSGEANNTRSRSPFKFITSPFSSSSKTPERSKNSSAVVTSVFSPDTPEATFSHSTSGGKHKAYLRFLKATGLDLPWKPASFDIGVGSQTESTSSRSDDVFGHRVAQSLPSRTAGKDLGKSPIQVDMSSEPDTNATLEKPLPSLPEKSPMAEGLSKRKSFNGRLSTRALAPMVMRSQFLTLPSHIGMKKDRLQACFSFKYPPFPPKSSPITPLPTALSDSAGVTDLGLSGDSGSSASATTPTSAVQEVSYTPQNAADGWASAATLPSSFLSMSQSTRGTQDDDILSSSFSSQKSGFHRLTSSSSLSITQKDGEEATFPESVADSGSTLLSSPSSGHKRKHTGGESSSSLKAHLPPSTPQTRPSSKRIRFTPHQKHWEPDGNVLIELQGIRFRLQKSRLAKKSLWFRAKFSENPGDLDENEDARVYCIDDVNVSLPDFEALMDAVENSITFMYDKPSFEVISAILRAATALSFPDFATWARRSLEETWPSSIGSLSTTYTSAFAIETVILARDRQVPDIIKRAMYELVRTQDFLREFRQRGEDAISKSSSQALSLSEFTAIVEVRELFSSLWTSFALGPMDPSQYCQPSASTAPSSSRCAAGNPTSHLITHAKLVHTSGILEAYQLDPISGLQALIDAPWKEEGICAECVSSWKDVWGKARLEIWTKLEGLFGLVEA</sequence>
<feature type="compositionally biased region" description="Low complexity" evidence="1">
    <location>
        <begin position="538"/>
        <end position="561"/>
    </location>
</feature>
<feature type="compositionally biased region" description="Polar residues" evidence="1">
    <location>
        <begin position="615"/>
        <end position="625"/>
    </location>
</feature>
<keyword evidence="4" id="KW-1185">Reference proteome</keyword>
<dbReference type="EMBL" id="KN838555">
    <property type="protein sequence ID" value="KIK06051.1"/>
    <property type="molecule type" value="Genomic_DNA"/>
</dbReference>
<feature type="compositionally biased region" description="Polar residues" evidence="1">
    <location>
        <begin position="285"/>
        <end position="303"/>
    </location>
</feature>
<gene>
    <name evidence="3" type="ORF">K443DRAFT_308020</name>
</gene>
<feature type="compositionally biased region" description="Polar residues" evidence="1">
    <location>
        <begin position="442"/>
        <end position="452"/>
    </location>
</feature>
<organism evidence="3 4">
    <name type="scientific">Laccaria amethystina LaAM-08-1</name>
    <dbReference type="NCBI Taxonomy" id="1095629"/>
    <lineage>
        <taxon>Eukaryota</taxon>
        <taxon>Fungi</taxon>
        <taxon>Dikarya</taxon>
        <taxon>Basidiomycota</taxon>
        <taxon>Agaricomycotina</taxon>
        <taxon>Agaricomycetes</taxon>
        <taxon>Agaricomycetidae</taxon>
        <taxon>Agaricales</taxon>
        <taxon>Agaricineae</taxon>
        <taxon>Hydnangiaceae</taxon>
        <taxon>Laccaria</taxon>
    </lineage>
</organism>
<accession>A0A0C9XLX5</accession>
<feature type="region of interest" description="Disordered" evidence="1">
    <location>
        <begin position="529"/>
        <end position="561"/>
    </location>
</feature>
<reference evidence="4" key="2">
    <citation type="submission" date="2015-01" db="EMBL/GenBank/DDBJ databases">
        <title>Evolutionary Origins and Diversification of the Mycorrhizal Mutualists.</title>
        <authorList>
            <consortium name="DOE Joint Genome Institute"/>
            <consortium name="Mycorrhizal Genomics Consortium"/>
            <person name="Kohler A."/>
            <person name="Kuo A."/>
            <person name="Nagy L.G."/>
            <person name="Floudas D."/>
            <person name="Copeland A."/>
            <person name="Barry K.W."/>
            <person name="Cichocki N."/>
            <person name="Veneault-Fourrey C."/>
            <person name="LaButti K."/>
            <person name="Lindquist E.A."/>
            <person name="Lipzen A."/>
            <person name="Lundell T."/>
            <person name="Morin E."/>
            <person name="Murat C."/>
            <person name="Riley R."/>
            <person name="Ohm R."/>
            <person name="Sun H."/>
            <person name="Tunlid A."/>
            <person name="Henrissat B."/>
            <person name="Grigoriev I.V."/>
            <person name="Hibbett D.S."/>
            <person name="Martin F."/>
        </authorList>
    </citation>
    <scope>NUCLEOTIDE SEQUENCE [LARGE SCALE GENOMIC DNA]</scope>
    <source>
        <strain evidence="4">LaAM-08-1</strain>
    </source>
</reference>
<evidence type="ECO:0000259" key="2">
    <source>
        <dbReference type="PROSITE" id="PS50097"/>
    </source>
</evidence>
<dbReference type="InterPro" id="IPR000210">
    <property type="entry name" value="BTB/POZ_dom"/>
</dbReference>
<feature type="compositionally biased region" description="Basic residues" evidence="1">
    <location>
        <begin position="679"/>
        <end position="688"/>
    </location>
</feature>
<proteinExistence type="predicted"/>
<evidence type="ECO:0000313" key="4">
    <source>
        <dbReference type="Proteomes" id="UP000054477"/>
    </source>
</evidence>
<protein>
    <recommendedName>
        <fullName evidence="2">BTB domain-containing protein</fullName>
    </recommendedName>
</protein>
<reference evidence="3 4" key="1">
    <citation type="submission" date="2014-04" db="EMBL/GenBank/DDBJ databases">
        <authorList>
            <consortium name="DOE Joint Genome Institute"/>
            <person name="Kuo A."/>
            <person name="Kohler A."/>
            <person name="Nagy L.G."/>
            <person name="Floudas D."/>
            <person name="Copeland A."/>
            <person name="Barry K.W."/>
            <person name="Cichocki N."/>
            <person name="Veneault-Fourrey C."/>
            <person name="LaButti K."/>
            <person name="Lindquist E.A."/>
            <person name="Lipzen A."/>
            <person name="Lundell T."/>
            <person name="Morin E."/>
            <person name="Murat C."/>
            <person name="Sun H."/>
            <person name="Tunlid A."/>
            <person name="Henrissat B."/>
            <person name="Grigoriev I.V."/>
            <person name="Hibbett D.S."/>
            <person name="Martin F."/>
            <person name="Nordberg H.P."/>
            <person name="Cantor M.N."/>
            <person name="Hua S.X."/>
        </authorList>
    </citation>
    <scope>NUCLEOTIDE SEQUENCE [LARGE SCALE GENOMIC DNA]</scope>
    <source>
        <strain evidence="3 4">LaAM-08-1</strain>
    </source>
</reference>
<feature type="compositionally biased region" description="Low complexity" evidence="1">
    <location>
        <begin position="640"/>
        <end position="650"/>
    </location>
</feature>
<feature type="compositionally biased region" description="Basic residues" evidence="1">
    <location>
        <begin position="192"/>
        <end position="204"/>
    </location>
</feature>
<feature type="region of interest" description="Disordered" evidence="1">
    <location>
        <begin position="588"/>
        <end position="688"/>
    </location>
</feature>
<evidence type="ECO:0000313" key="3">
    <source>
        <dbReference type="EMBL" id="KIK06051.1"/>
    </source>
</evidence>
<feature type="region of interest" description="Disordered" evidence="1">
    <location>
        <begin position="184"/>
        <end position="220"/>
    </location>
</feature>
<dbReference type="Proteomes" id="UP000054477">
    <property type="component" value="Unassembled WGS sequence"/>
</dbReference>
<name>A0A0C9XLX5_9AGAR</name>
<feature type="domain" description="BTB" evidence="2">
    <location>
        <begin position="696"/>
        <end position="769"/>
    </location>
</feature>
<dbReference type="HOGENOM" id="CLU_311229_0_0_1"/>
<feature type="region of interest" description="Disordered" evidence="1">
    <location>
        <begin position="1"/>
        <end position="33"/>
    </location>
</feature>
<feature type="region of interest" description="Disordered" evidence="1">
    <location>
        <begin position="269"/>
        <end position="356"/>
    </location>
</feature>
<dbReference type="OrthoDB" id="2746456at2759"/>
<feature type="region of interest" description="Disordered" evidence="1">
    <location>
        <begin position="78"/>
        <end position="113"/>
    </location>
</feature>
<evidence type="ECO:0000256" key="1">
    <source>
        <dbReference type="SAM" id="MobiDB-lite"/>
    </source>
</evidence>
<feature type="region of interest" description="Disordered" evidence="1">
    <location>
        <begin position="422"/>
        <end position="471"/>
    </location>
</feature>
<dbReference type="AlphaFoldDB" id="A0A0C9XLX5"/>